<dbReference type="RefSeq" id="WP_179809504.1">
    <property type="nucleotide sequence ID" value="NZ_JACCHL010000001.1"/>
</dbReference>
<evidence type="ECO:0000313" key="2">
    <source>
        <dbReference type="EMBL" id="NYH51740.1"/>
    </source>
</evidence>
<dbReference type="AlphaFoldDB" id="A0A7Y9XCE8"/>
<feature type="transmembrane region" description="Helical" evidence="1">
    <location>
        <begin position="524"/>
        <end position="545"/>
    </location>
</feature>
<feature type="transmembrane region" description="Helical" evidence="1">
    <location>
        <begin position="253"/>
        <end position="270"/>
    </location>
</feature>
<name>A0A7Y9XCE8_9ACTN</name>
<gene>
    <name evidence="2" type="ORF">HNR06_001329</name>
</gene>
<dbReference type="Proteomes" id="UP000584931">
    <property type="component" value="Unassembled WGS sequence"/>
</dbReference>
<feature type="transmembrane region" description="Helical" evidence="1">
    <location>
        <begin position="364"/>
        <end position="386"/>
    </location>
</feature>
<feature type="transmembrane region" description="Helical" evidence="1">
    <location>
        <begin position="39"/>
        <end position="59"/>
    </location>
</feature>
<dbReference type="EMBL" id="JACCHL010000001">
    <property type="protein sequence ID" value="NYH51740.1"/>
    <property type="molecule type" value="Genomic_DNA"/>
</dbReference>
<feature type="transmembrane region" description="Helical" evidence="1">
    <location>
        <begin position="330"/>
        <end position="352"/>
    </location>
</feature>
<protein>
    <submittedName>
        <fullName evidence="2">Uncharacterized protein</fullName>
    </submittedName>
</protein>
<feature type="transmembrane region" description="Helical" evidence="1">
    <location>
        <begin position="172"/>
        <end position="192"/>
    </location>
</feature>
<reference evidence="2 3" key="1">
    <citation type="submission" date="2020-07" db="EMBL/GenBank/DDBJ databases">
        <title>Sequencing the genomes of 1000 actinobacteria strains.</title>
        <authorList>
            <person name="Klenk H.-P."/>
        </authorList>
    </citation>
    <scope>NUCLEOTIDE SEQUENCE [LARGE SCALE GENOMIC DNA]</scope>
    <source>
        <strain evidence="2 3">DSM 45278</strain>
    </source>
</reference>
<feature type="transmembrane region" description="Helical" evidence="1">
    <location>
        <begin position="458"/>
        <end position="477"/>
    </location>
</feature>
<feature type="transmembrane region" description="Helical" evidence="1">
    <location>
        <begin position="276"/>
        <end position="292"/>
    </location>
</feature>
<feature type="transmembrane region" description="Helical" evidence="1">
    <location>
        <begin position="147"/>
        <end position="166"/>
    </location>
</feature>
<evidence type="ECO:0000256" key="1">
    <source>
        <dbReference type="SAM" id="Phobius"/>
    </source>
</evidence>
<feature type="transmembrane region" description="Helical" evidence="1">
    <location>
        <begin position="12"/>
        <end position="32"/>
    </location>
</feature>
<evidence type="ECO:0000313" key="3">
    <source>
        <dbReference type="Proteomes" id="UP000584931"/>
    </source>
</evidence>
<feature type="transmembrane region" description="Helical" evidence="1">
    <location>
        <begin position="71"/>
        <end position="91"/>
    </location>
</feature>
<accession>A0A7Y9XCE8</accession>
<proteinExistence type="predicted"/>
<comment type="caution">
    <text evidence="2">The sequence shown here is derived from an EMBL/GenBank/DDBJ whole genome shotgun (WGS) entry which is preliminary data.</text>
</comment>
<feature type="transmembrane region" description="Helical" evidence="1">
    <location>
        <begin position="426"/>
        <end position="446"/>
    </location>
</feature>
<keyword evidence="1" id="KW-0472">Membrane</keyword>
<feature type="transmembrane region" description="Helical" evidence="1">
    <location>
        <begin position="489"/>
        <end position="512"/>
    </location>
</feature>
<sequence length="731" mass="78699">MRLPPGRFLARVTALPAIALSAWLLVAFPLLALGSLTPLVAAVLGVPAVVAACALVPRLVPDPPEEENVPWWPVVLVLVVVVAFAAVQIAYHAEALVIRRDPASYAMYTAWIAENGYLPIPQQRELIAGDDPSLSYQSLAHYARGDVIWPQFMAGAPLVTAVGYWWGGLDGMLVTTPVLGALGVLTFAGLTARLVGARWAPLGALVLAACLPQQWVSRFTYSEPVTQILLLGGLVLAYDALVRRTWITDRWSSAHTLAAAAGLAFGLGLVVRIDAIRDLLPVVGFVGLLLLARRGQALPLLGGVAVGTGLGLYAGYGLSLPYLEYLSDSLNPLLLISAVVIVVTVVATAALWRHGIPHVERVRWLPGVVAALVLLTMVLLAVRPLLWPDYGHGSDFTDGWVAYVQQREGLSVEGSRTYYDMSLYWVGWYVGLATVLFASLGVALVLRRLFQRRDPQWLLPAMLLVWTVTTTLLRPAITPDHPWASRRLVALVIPAFVLFAVWFLAWLTRYCAVAAHSDRHTLPARALPAVVAAVTAAALVVPTVITATDTVRVRSTGPVLWNPFTTEVSVAPENGTLRVEAAGLVRGNPFTMVVEADGVMGYRQDVGTVDATHRLCAALPEDASVVVVDSGMAGNYMPLLRNVCGVPTAAMNEPTPRDVDRVVSEIHERDRDAVLASSDWEQLERLAGGGTEAERPFHVVARMDPSTLMEPPTGSWAFVGSVWVSVLPDEG</sequence>
<feature type="transmembrane region" description="Helical" evidence="1">
    <location>
        <begin position="299"/>
        <end position="318"/>
    </location>
</feature>
<keyword evidence="1" id="KW-0812">Transmembrane</keyword>
<organism evidence="2 3">
    <name type="scientific">Nocardiopsis sinuspersici</name>
    <dbReference type="NCBI Taxonomy" id="501010"/>
    <lineage>
        <taxon>Bacteria</taxon>
        <taxon>Bacillati</taxon>
        <taxon>Actinomycetota</taxon>
        <taxon>Actinomycetes</taxon>
        <taxon>Streptosporangiales</taxon>
        <taxon>Nocardiopsidaceae</taxon>
        <taxon>Nocardiopsis</taxon>
    </lineage>
</organism>
<keyword evidence="1" id="KW-1133">Transmembrane helix</keyword>